<dbReference type="PANTHER" id="PTHR23028">
    <property type="entry name" value="ACETYLTRANSFERASE"/>
    <property type="match status" value="1"/>
</dbReference>
<dbReference type="SUPFAM" id="SSF52266">
    <property type="entry name" value="SGNH hydrolase"/>
    <property type="match status" value="1"/>
</dbReference>
<name>A0A5E7LM65_PSEFL</name>
<feature type="transmembrane region" description="Helical" evidence="1">
    <location>
        <begin position="191"/>
        <end position="209"/>
    </location>
</feature>
<dbReference type="Pfam" id="PF19040">
    <property type="entry name" value="SGNH"/>
    <property type="match status" value="1"/>
</dbReference>
<evidence type="ECO:0000256" key="1">
    <source>
        <dbReference type="SAM" id="Phobius"/>
    </source>
</evidence>
<evidence type="ECO:0000313" key="4">
    <source>
        <dbReference type="EMBL" id="VVP12708.1"/>
    </source>
</evidence>
<dbReference type="Proteomes" id="UP000375525">
    <property type="component" value="Unassembled WGS sequence"/>
</dbReference>
<dbReference type="Pfam" id="PF01757">
    <property type="entry name" value="Acyl_transf_3"/>
    <property type="match status" value="1"/>
</dbReference>
<accession>A0A5E7LM65</accession>
<dbReference type="RefSeq" id="WP_263597848.1">
    <property type="nucleotide sequence ID" value="NZ_CABVIH010000016.1"/>
</dbReference>
<keyword evidence="1" id="KW-1133">Transmembrane helix</keyword>
<keyword evidence="1" id="KW-0472">Membrane</keyword>
<dbReference type="GO" id="GO:0016747">
    <property type="term" value="F:acyltransferase activity, transferring groups other than amino-acyl groups"/>
    <property type="evidence" value="ECO:0007669"/>
    <property type="project" value="InterPro"/>
</dbReference>
<feature type="transmembrane region" description="Helical" evidence="1">
    <location>
        <begin position="131"/>
        <end position="150"/>
    </location>
</feature>
<feature type="transmembrane region" description="Helical" evidence="1">
    <location>
        <begin position="256"/>
        <end position="278"/>
    </location>
</feature>
<feature type="transmembrane region" description="Helical" evidence="1">
    <location>
        <begin position="162"/>
        <end position="182"/>
    </location>
</feature>
<dbReference type="InterPro" id="IPR002656">
    <property type="entry name" value="Acyl_transf_3_dom"/>
</dbReference>
<keyword evidence="1" id="KW-0812">Transmembrane</keyword>
<evidence type="ECO:0000259" key="3">
    <source>
        <dbReference type="Pfam" id="PF19040"/>
    </source>
</evidence>
<dbReference type="PANTHER" id="PTHR23028:SF53">
    <property type="entry name" value="ACYL_TRANSF_3 DOMAIN-CONTAINING PROTEIN"/>
    <property type="match status" value="1"/>
</dbReference>
<feature type="domain" description="Acyltransferase 3" evidence="2">
    <location>
        <begin position="25"/>
        <end position="241"/>
    </location>
</feature>
<evidence type="ECO:0008006" key="6">
    <source>
        <dbReference type="Google" id="ProtNLM"/>
    </source>
</evidence>
<organism evidence="4 5">
    <name type="scientific">Pseudomonas fluorescens</name>
    <dbReference type="NCBI Taxonomy" id="294"/>
    <lineage>
        <taxon>Bacteria</taxon>
        <taxon>Pseudomonadati</taxon>
        <taxon>Pseudomonadota</taxon>
        <taxon>Gammaproteobacteria</taxon>
        <taxon>Pseudomonadales</taxon>
        <taxon>Pseudomonadaceae</taxon>
        <taxon>Pseudomonas</taxon>
    </lineage>
</organism>
<dbReference type="GO" id="GO:0009103">
    <property type="term" value="P:lipopolysaccharide biosynthetic process"/>
    <property type="evidence" value="ECO:0007669"/>
    <property type="project" value="TreeGrafter"/>
</dbReference>
<reference evidence="4 5" key="1">
    <citation type="submission" date="2019-09" db="EMBL/GenBank/DDBJ databases">
        <authorList>
            <person name="Chandra G."/>
            <person name="Truman W A."/>
        </authorList>
    </citation>
    <scope>NUCLEOTIDE SEQUENCE [LARGE SCALE GENOMIC DNA]</scope>
    <source>
        <strain evidence="4">PS880</strain>
    </source>
</reference>
<sequence length="555" mass="61220">MCWGGATFVSNFVLWSEAGYFDKASVLKPLLHLWSLGIEEQFYVVWPLLLWAAWRLRVPLILVVVLVGLASFALNMMGVHDQPTATFYSPLTRGWELITGAVLASLGTDSCREAIARSPRFSAIASIFGSARARSTLSIVGLLFIGYAIFRIKETLPFPGKWALFPTIGTCLIIAAGSRAWINRVLLSSRLMIAIGLISFPLYLWHWPLLTFARSAYPEGLSWYARSGLLAASVVLATITYLYIEKPFRSGSRIRVKIFALCASMCLAAVVACIIFKGGGLASRYPEIIQRATEYDLEGYRSALRNRVCFMDIGQDATQYAEECVDKGTAPLWVLWGDSGAAAIYSGLRGLSDRTGQFRLAQFTSSSCAPLVGFSGRNTDCKANNQWTLDKIRELVPDTVILSAMWGNYDLSSLPATVKQLHSAGVRKVVLLGPTPAWKDTPSRIAFNLWSSDPLHRVPSQRLDYTKYGMGYDGLDEDGRDTRTEIAEQKLRPLAHESGAVYISIIDKMCNKDGCLMRASESSGDAFYLDIVHLTPHGADFVMKAVAPELGVQDR</sequence>
<protein>
    <recommendedName>
        <fullName evidence="6">Acyltransferase</fullName>
    </recommendedName>
</protein>
<feature type="domain" description="SGNH" evidence="3">
    <location>
        <begin position="320"/>
        <end position="548"/>
    </location>
</feature>
<evidence type="ECO:0000313" key="5">
    <source>
        <dbReference type="Proteomes" id="UP000375525"/>
    </source>
</evidence>
<proteinExistence type="predicted"/>
<feature type="transmembrane region" description="Helical" evidence="1">
    <location>
        <begin position="221"/>
        <end position="244"/>
    </location>
</feature>
<dbReference type="InterPro" id="IPR050879">
    <property type="entry name" value="Acyltransferase_3"/>
</dbReference>
<gene>
    <name evidence="4" type="ORF">PS880_03403</name>
</gene>
<feature type="transmembrane region" description="Helical" evidence="1">
    <location>
        <begin position="56"/>
        <end position="74"/>
    </location>
</feature>
<dbReference type="InterPro" id="IPR043968">
    <property type="entry name" value="SGNH"/>
</dbReference>
<dbReference type="AlphaFoldDB" id="A0A5E7LM65"/>
<dbReference type="GO" id="GO:0016020">
    <property type="term" value="C:membrane"/>
    <property type="evidence" value="ECO:0007669"/>
    <property type="project" value="TreeGrafter"/>
</dbReference>
<dbReference type="EMBL" id="CABVIH010000016">
    <property type="protein sequence ID" value="VVP12708.1"/>
    <property type="molecule type" value="Genomic_DNA"/>
</dbReference>
<evidence type="ECO:0000259" key="2">
    <source>
        <dbReference type="Pfam" id="PF01757"/>
    </source>
</evidence>